<dbReference type="SUPFAM" id="SSF140931">
    <property type="entry name" value="Fic-like"/>
    <property type="match status" value="1"/>
</dbReference>
<dbReference type="Gene3D" id="1.10.3290.10">
    <property type="entry name" value="Fido-like domain"/>
    <property type="match status" value="1"/>
</dbReference>
<dbReference type="InterPro" id="IPR040198">
    <property type="entry name" value="Fido_containing"/>
</dbReference>
<feature type="domain" description="Fido" evidence="4">
    <location>
        <begin position="123"/>
        <end position="273"/>
    </location>
</feature>
<dbReference type="PROSITE" id="PS51459">
    <property type="entry name" value="FIDO"/>
    <property type="match status" value="1"/>
</dbReference>
<dbReference type="AlphaFoldDB" id="A0A1J5IM70"/>
<dbReference type="PANTHER" id="PTHR13504:SF38">
    <property type="entry name" value="FIDO DOMAIN-CONTAINING PROTEIN"/>
    <property type="match status" value="1"/>
</dbReference>
<dbReference type="InterPro" id="IPR025758">
    <property type="entry name" value="Fic/DOC_N"/>
</dbReference>
<feature type="binding site" evidence="1">
    <location>
        <position position="209"/>
    </location>
    <ligand>
        <name>ATP</name>
        <dbReference type="ChEBI" id="CHEBI:30616"/>
    </ligand>
</feature>
<feature type="binding site" evidence="3">
    <location>
        <begin position="251"/>
        <end position="252"/>
    </location>
    <ligand>
        <name>ATP</name>
        <dbReference type="ChEBI" id="CHEBI:30616"/>
    </ligand>
</feature>
<feature type="binding site" evidence="3">
    <location>
        <begin position="213"/>
        <end position="220"/>
    </location>
    <ligand>
        <name>ATP</name>
        <dbReference type="ChEBI" id="CHEBI:30616"/>
    </ligand>
</feature>
<keyword evidence="1" id="KW-0067">ATP-binding</keyword>
<protein>
    <submittedName>
        <fullName evidence="5">Cell filamentation protein Fic</fullName>
    </submittedName>
</protein>
<dbReference type="PANTHER" id="PTHR13504">
    <property type="entry name" value="FIDO DOMAIN-CONTAINING PROTEIN DDB_G0283145"/>
    <property type="match status" value="1"/>
</dbReference>
<dbReference type="STRING" id="1817892.AUK40_01870"/>
<keyword evidence="1" id="KW-0547">Nucleotide-binding</keyword>
<dbReference type="Pfam" id="PF13784">
    <property type="entry name" value="Fic_N"/>
    <property type="match status" value="1"/>
</dbReference>
<feature type="active site" evidence="2">
    <location>
        <position position="209"/>
    </location>
</feature>
<evidence type="ECO:0000256" key="1">
    <source>
        <dbReference type="PIRSR" id="PIRSR038925-1"/>
    </source>
</evidence>
<dbReference type="PIRSF" id="PIRSF038925">
    <property type="entry name" value="AMP-prot_trans"/>
    <property type="match status" value="1"/>
</dbReference>
<feature type="binding site" evidence="1">
    <location>
        <position position="77"/>
    </location>
    <ligand>
        <name>ATP</name>
        <dbReference type="ChEBI" id="CHEBI:30616"/>
    </ligand>
</feature>
<evidence type="ECO:0000313" key="5">
    <source>
        <dbReference type="EMBL" id="OIP98164.1"/>
    </source>
</evidence>
<dbReference type="InterPro" id="IPR036597">
    <property type="entry name" value="Fido-like_dom_sf"/>
</dbReference>
<feature type="binding site" evidence="1">
    <location>
        <position position="251"/>
    </location>
    <ligand>
        <name>ATP</name>
        <dbReference type="ChEBI" id="CHEBI:30616"/>
    </ligand>
</feature>
<gene>
    <name evidence="5" type="ORF">AUK40_01870</name>
</gene>
<feature type="binding site" evidence="1">
    <location>
        <begin position="214"/>
        <end position="220"/>
    </location>
    <ligand>
        <name>ATP</name>
        <dbReference type="ChEBI" id="CHEBI:30616"/>
    </ligand>
</feature>
<accession>A0A1J5IM70</accession>
<dbReference type="Pfam" id="PF02661">
    <property type="entry name" value="Fic"/>
    <property type="match status" value="1"/>
</dbReference>
<name>A0A1J5IM70_9BACT</name>
<evidence type="ECO:0000313" key="6">
    <source>
        <dbReference type="Proteomes" id="UP000183245"/>
    </source>
</evidence>
<dbReference type="InterPro" id="IPR003812">
    <property type="entry name" value="Fido"/>
</dbReference>
<evidence type="ECO:0000259" key="4">
    <source>
        <dbReference type="PROSITE" id="PS51459"/>
    </source>
</evidence>
<organism evidence="5 6">
    <name type="scientific">Candidatus Wirthbacteria bacterium CG2_30_54_11</name>
    <dbReference type="NCBI Taxonomy" id="1817892"/>
    <lineage>
        <taxon>Bacteria</taxon>
        <taxon>Candidatus Wirthbacteria</taxon>
    </lineage>
</organism>
<dbReference type="EMBL" id="MNZT01000036">
    <property type="protein sequence ID" value="OIP98164.1"/>
    <property type="molecule type" value="Genomic_DNA"/>
</dbReference>
<evidence type="ECO:0000256" key="2">
    <source>
        <dbReference type="PIRSR" id="PIRSR640198-1"/>
    </source>
</evidence>
<reference evidence="5 6" key="1">
    <citation type="journal article" date="2016" name="Environ. Microbiol.">
        <title>Genomic resolution of a cold subsurface aquifer community provides metabolic insights for novel microbes adapted to high CO concentrations.</title>
        <authorList>
            <person name="Probst A.J."/>
            <person name="Castelle C.J."/>
            <person name="Singh A."/>
            <person name="Brown C.T."/>
            <person name="Anantharaman K."/>
            <person name="Sharon I."/>
            <person name="Hug L.A."/>
            <person name="Burstein D."/>
            <person name="Emerson J.B."/>
            <person name="Thomas B.C."/>
            <person name="Banfield J.F."/>
        </authorList>
    </citation>
    <scope>NUCLEOTIDE SEQUENCE [LARGE SCALE GENOMIC DNA]</scope>
    <source>
        <strain evidence="5">CG2_30_54_11</strain>
    </source>
</reference>
<sequence>MTFFRAGVYRQQFQYKSFLPSPLNQPFAWDDKVIDLLLSEAMHSLGELNAYSRLIPDVDFFIRMHVAKEATISSRIEGTRTNLDEALLSSNEVDPERRDDWLEVQNYIRAINYCIEKLEELPFSMRLLKEGHRLLLEGVRGYSKLPGEIRRSQNWIGGSSLADAYFIPPHQDDLPDLLSDLEKFWHNEDLQIPVLIRAALTHYQFETIHPFLDGNGRAGRLLITLHLVSQGILSRPTLYLSDFFERNRSSYYDALSLVRERNDIEHWLKFFLTGLVETSQKGVATFCAILDLRAKYETMIKQGMGIRRQKQGLELLTRLFSQPIVSVRDITTMLPITFQTASILAREFEQLGLFVEKTGFSRNRIFYLHDYLKLFTTPEDHYE</sequence>
<evidence type="ECO:0000256" key="3">
    <source>
        <dbReference type="PIRSR" id="PIRSR640198-2"/>
    </source>
</evidence>
<comment type="caution">
    <text evidence="5">The sequence shown here is derived from an EMBL/GenBank/DDBJ whole genome shotgun (WGS) entry which is preliminary data.</text>
</comment>
<proteinExistence type="predicted"/>
<dbReference type="Proteomes" id="UP000183245">
    <property type="component" value="Unassembled WGS sequence"/>
</dbReference>
<dbReference type="GO" id="GO:0005524">
    <property type="term" value="F:ATP binding"/>
    <property type="evidence" value="ECO:0007669"/>
    <property type="project" value="UniProtKB-KW"/>
</dbReference>
<dbReference type="InterPro" id="IPR026287">
    <property type="entry name" value="SoFic-like"/>
</dbReference>